<dbReference type="GO" id="GO:0005634">
    <property type="term" value="C:nucleus"/>
    <property type="evidence" value="ECO:0007669"/>
    <property type="project" value="TreeGrafter"/>
</dbReference>
<reference evidence="2 3" key="1">
    <citation type="submission" date="2015-09" db="EMBL/GenBank/DDBJ databases">
        <title>Trachymyrmex cornetzi WGS genome.</title>
        <authorList>
            <person name="Nygaard S."/>
            <person name="Hu H."/>
            <person name="Boomsma J."/>
            <person name="Zhang G."/>
        </authorList>
    </citation>
    <scope>NUCLEOTIDE SEQUENCE [LARGE SCALE GENOMIC DNA]</scope>
    <source>
        <strain evidence="2">Tcor2-1</strain>
        <tissue evidence="2">Whole body</tissue>
    </source>
</reference>
<dbReference type="PANTHER" id="PTHR14689:SF0">
    <property type="entry name" value="COILED-COIL DOMAIN-CONTAINING PROTEIN 82"/>
    <property type="match status" value="1"/>
</dbReference>
<sequence length="269" mass="31239">MKKIKDYSDEDDYEVDDPDYPEVEGASEEEWTPEAGTEAGTKIRPQRGAGKKRQHSEEEDEEEEEEFDEDEEEEEEESDSDTGKKSKRKRRSKKDDDEKEDEEDDDSDDNSFNESGETPKEYTSGSFVLLKADVESNKNKENNLSSKGKSDVESSTYPTLWRIDGKALLQKFLPFKEDGKVLYRSTTTYSGWQQSNKDQYIAVHVSFKVQSRQETIVELHFDPSQPQEVVKYVNCIVTRIAIYNVAVYMYNVITVNKFLFINFRDDKED</sequence>
<feature type="compositionally biased region" description="Acidic residues" evidence="1">
    <location>
        <begin position="97"/>
        <end position="111"/>
    </location>
</feature>
<evidence type="ECO:0000313" key="2">
    <source>
        <dbReference type="EMBL" id="KYN19528.1"/>
    </source>
</evidence>
<evidence type="ECO:0000313" key="3">
    <source>
        <dbReference type="Proteomes" id="UP000078492"/>
    </source>
</evidence>
<name>A0A195E304_9HYME</name>
<feature type="compositionally biased region" description="Acidic residues" evidence="1">
    <location>
        <begin position="8"/>
        <end position="32"/>
    </location>
</feature>
<proteinExistence type="predicted"/>
<dbReference type="AlphaFoldDB" id="A0A195E304"/>
<keyword evidence="3" id="KW-1185">Reference proteome</keyword>
<feature type="region of interest" description="Disordered" evidence="1">
    <location>
        <begin position="1"/>
        <end position="125"/>
    </location>
</feature>
<accession>A0A195E304</accession>
<protein>
    <submittedName>
        <fullName evidence="2">Uncharacterized protein</fullName>
    </submittedName>
</protein>
<gene>
    <name evidence="2" type="ORF">ALC57_08004</name>
</gene>
<evidence type="ECO:0000256" key="1">
    <source>
        <dbReference type="SAM" id="MobiDB-lite"/>
    </source>
</evidence>
<dbReference type="PANTHER" id="PTHR14689">
    <property type="entry name" value="PHORBOL-ESTER_DAG-TYPE DOMAIN-CONTAINING PROTEIN"/>
    <property type="match status" value="1"/>
</dbReference>
<feature type="compositionally biased region" description="Acidic residues" evidence="1">
    <location>
        <begin position="57"/>
        <end position="80"/>
    </location>
</feature>
<organism evidence="2 3">
    <name type="scientific">Trachymyrmex cornetzi</name>
    <dbReference type="NCBI Taxonomy" id="471704"/>
    <lineage>
        <taxon>Eukaryota</taxon>
        <taxon>Metazoa</taxon>
        <taxon>Ecdysozoa</taxon>
        <taxon>Arthropoda</taxon>
        <taxon>Hexapoda</taxon>
        <taxon>Insecta</taxon>
        <taxon>Pterygota</taxon>
        <taxon>Neoptera</taxon>
        <taxon>Endopterygota</taxon>
        <taxon>Hymenoptera</taxon>
        <taxon>Apocrita</taxon>
        <taxon>Aculeata</taxon>
        <taxon>Formicoidea</taxon>
        <taxon>Formicidae</taxon>
        <taxon>Myrmicinae</taxon>
        <taxon>Trachymyrmex</taxon>
    </lineage>
</organism>
<dbReference type="Proteomes" id="UP000078492">
    <property type="component" value="Unassembled WGS sequence"/>
</dbReference>
<dbReference type="EMBL" id="KQ979701">
    <property type="protein sequence ID" value="KYN19528.1"/>
    <property type="molecule type" value="Genomic_DNA"/>
</dbReference>